<dbReference type="Proteomes" id="UP000268350">
    <property type="component" value="Unassembled WGS sequence"/>
</dbReference>
<protein>
    <recommendedName>
        <fullName evidence="4">Kazal-like domain-containing protein</fullName>
    </recommendedName>
</protein>
<accession>A0A3B0JI92</accession>
<dbReference type="AlphaFoldDB" id="A0A3B0JI92"/>
<reference evidence="3" key="1">
    <citation type="submission" date="2018-01" db="EMBL/GenBank/DDBJ databases">
        <authorList>
            <person name="Alioto T."/>
            <person name="Alioto T."/>
        </authorList>
    </citation>
    <scope>NUCLEOTIDE SEQUENCE [LARGE SCALE GENOMIC DNA]</scope>
</reference>
<evidence type="ECO:0000313" key="2">
    <source>
        <dbReference type="EMBL" id="SPP75120.1"/>
    </source>
</evidence>
<evidence type="ECO:0000256" key="1">
    <source>
        <dbReference type="SAM" id="SignalP"/>
    </source>
</evidence>
<keyword evidence="1" id="KW-0732">Signal</keyword>
<evidence type="ECO:0000313" key="3">
    <source>
        <dbReference type="Proteomes" id="UP000268350"/>
    </source>
</evidence>
<dbReference type="EMBL" id="OUUW01000001">
    <property type="protein sequence ID" value="SPP75120.1"/>
    <property type="molecule type" value="Genomic_DNA"/>
</dbReference>
<proteinExistence type="predicted"/>
<sequence>MKLFPLLLCCLLVLCFTSPMEGRLFLTNRSGIFCVWAAKRSCSKTTPVCVRIVATSTCKYYRNECQYSFDTCLGKTVYGQTGVVDATGALCAGIFPLGGIGAC</sequence>
<feature type="signal peptide" evidence="1">
    <location>
        <begin position="1"/>
        <end position="22"/>
    </location>
</feature>
<keyword evidence="3" id="KW-1185">Reference proteome</keyword>
<organism evidence="2 3">
    <name type="scientific">Drosophila guanche</name>
    <name type="common">Fruit fly</name>
    <dbReference type="NCBI Taxonomy" id="7266"/>
    <lineage>
        <taxon>Eukaryota</taxon>
        <taxon>Metazoa</taxon>
        <taxon>Ecdysozoa</taxon>
        <taxon>Arthropoda</taxon>
        <taxon>Hexapoda</taxon>
        <taxon>Insecta</taxon>
        <taxon>Pterygota</taxon>
        <taxon>Neoptera</taxon>
        <taxon>Endopterygota</taxon>
        <taxon>Diptera</taxon>
        <taxon>Brachycera</taxon>
        <taxon>Muscomorpha</taxon>
        <taxon>Ephydroidea</taxon>
        <taxon>Drosophilidae</taxon>
        <taxon>Drosophila</taxon>
        <taxon>Sophophora</taxon>
    </lineage>
</organism>
<gene>
    <name evidence="2" type="ORF">DGUA_6G002859</name>
</gene>
<dbReference type="OMA" id="RQRFYCL"/>
<name>A0A3B0JI92_DROGU</name>
<feature type="chain" id="PRO_5017312634" description="Kazal-like domain-containing protein" evidence="1">
    <location>
        <begin position="23"/>
        <end position="103"/>
    </location>
</feature>
<evidence type="ECO:0008006" key="4">
    <source>
        <dbReference type="Google" id="ProtNLM"/>
    </source>
</evidence>